<dbReference type="AlphaFoldDB" id="A0A1Y1IRT5"/>
<evidence type="ECO:0000313" key="2">
    <source>
        <dbReference type="EMBL" id="GAQ91456.1"/>
    </source>
</evidence>
<keyword evidence="3" id="KW-1185">Reference proteome</keyword>
<organism evidence="2 3">
    <name type="scientific">Klebsormidium nitens</name>
    <name type="common">Green alga</name>
    <name type="synonym">Ulothrix nitens</name>
    <dbReference type="NCBI Taxonomy" id="105231"/>
    <lineage>
        <taxon>Eukaryota</taxon>
        <taxon>Viridiplantae</taxon>
        <taxon>Streptophyta</taxon>
        <taxon>Klebsormidiophyceae</taxon>
        <taxon>Klebsormidiales</taxon>
        <taxon>Klebsormidiaceae</taxon>
        <taxon>Klebsormidium</taxon>
    </lineage>
</organism>
<protein>
    <recommendedName>
        <fullName evidence="1">Major capsid protein N-terminal domain-containing protein</fullName>
    </recommendedName>
</protein>
<evidence type="ECO:0000259" key="1">
    <source>
        <dbReference type="Pfam" id="PF16903"/>
    </source>
</evidence>
<proteinExistence type="predicted"/>
<evidence type="ECO:0000313" key="3">
    <source>
        <dbReference type="Proteomes" id="UP000054558"/>
    </source>
</evidence>
<dbReference type="Proteomes" id="UP000054558">
    <property type="component" value="Unassembled WGS sequence"/>
</dbReference>
<dbReference type="InterPro" id="IPR016112">
    <property type="entry name" value="VP_dsDNA_II"/>
</dbReference>
<dbReference type="Pfam" id="PF16903">
    <property type="entry name" value="Capsid_N"/>
    <property type="match status" value="1"/>
</dbReference>
<dbReference type="EMBL" id="DF237738">
    <property type="protein sequence ID" value="GAQ91456.1"/>
    <property type="molecule type" value="Genomic_DNA"/>
</dbReference>
<sequence length="410" mass="45229">MSLAPVFRDTSTILSSNQIGLAEQVANGMWRLLVREDKTGGLINGMFLCIELPVLTAPYAYVKPNLGYMLIDSMSLSVKGVELDRMSGVGMLVKSELSKQAAQADGVANMLDGVSVPEVLIERFECTLRDETAATHWLLHVPLPFWFARSTVSNPFPLGVLAREDAVLQITFRSIAEVIVPEPPENTTLTPKMSLVTSNLYIPPDVSNELLRSEIDLTKKQLFQQNFYQIETVDLELPIQRLEIICNRPVRRILWTVVGPMMPGSAIMTGAIAVSRLVFDGHDVAATAPKDPNTGLSTDAFYSEIVQPYLYGSSSGVPGVCSHSFALSTADRPYMGPKLPLYPFSAKDADYGSPYADQPSGAFDLSYTRNFLEVQLNPEVVPEGSSIHVLFETYNVLEYTLDEMKTLYID</sequence>
<dbReference type="InterPro" id="IPR031654">
    <property type="entry name" value="Capsid_N"/>
</dbReference>
<dbReference type="Gene3D" id="2.70.9.10">
    <property type="entry name" value="Adenovirus Type 2 Hexon, domain 4"/>
    <property type="match status" value="1"/>
</dbReference>
<feature type="domain" description="Major capsid protein N-terminal" evidence="1">
    <location>
        <begin position="36"/>
        <end position="185"/>
    </location>
</feature>
<accession>A0A1Y1IRT5</accession>
<gene>
    <name evidence="2" type="ORF">KFL_007890040</name>
</gene>
<dbReference type="SUPFAM" id="SSF49749">
    <property type="entry name" value="Group II dsDNA viruses VP"/>
    <property type="match status" value="1"/>
</dbReference>
<name>A0A1Y1IRT5_KLENI</name>
<reference evidence="2 3" key="1">
    <citation type="journal article" date="2014" name="Nat. Commun.">
        <title>Klebsormidium flaccidum genome reveals primary factors for plant terrestrial adaptation.</title>
        <authorList>
            <person name="Hori K."/>
            <person name="Maruyama F."/>
            <person name="Fujisawa T."/>
            <person name="Togashi T."/>
            <person name="Yamamoto N."/>
            <person name="Seo M."/>
            <person name="Sato S."/>
            <person name="Yamada T."/>
            <person name="Mori H."/>
            <person name="Tajima N."/>
            <person name="Moriyama T."/>
            <person name="Ikeuchi M."/>
            <person name="Watanabe M."/>
            <person name="Wada H."/>
            <person name="Kobayashi K."/>
            <person name="Saito M."/>
            <person name="Masuda T."/>
            <person name="Sasaki-Sekimoto Y."/>
            <person name="Mashiguchi K."/>
            <person name="Awai K."/>
            <person name="Shimojima M."/>
            <person name="Masuda S."/>
            <person name="Iwai M."/>
            <person name="Nobusawa T."/>
            <person name="Narise T."/>
            <person name="Kondo S."/>
            <person name="Saito H."/>
            <person name="Sato R."/>
            <person name="Murakawa M."/>
            <person name="Ihara Y."/>
            <person name="Oshima-Yamada Y."/>
            <person name="Ohtaka K."/>
            <person name="Satoh M."/>
            <person name="Sonobe K."/>
            <person name="Ishii M."/>
            <person name="Ohtani R."/>
            <person name="Kanamori-Sato M."/>
            <person name="Honoki R."/>
            <person name="Miyazaki D."/>
            <person name="Mochizuki H."/>
            <person name="Umetsu J."/>
            <person name="Higashi K."/>
            <person name="Shibata D."/>
            <person name="Kamiya Y."/>
            <person name="Sato N."/>
            <person name="Nakamura Y."/>
            <person name="Tabata S."/>
            <person name="Ida S."/>
            <person name="Kurokawa K."/>
            <person name="Ohta H."/>
        </authorList>
    </citation>
    <scope>NUCLEOTIDE SEQUENCE [LARGE SCALE GENOMIC DNA]</scope>
    <source>
        <strain evidence="2 3">NIES-2285</strain>
    </source>
</reference>